<dbReference type="PANTHER" id="PTHR11266">
    <property type="entry name" value="PEROXISOMAL MEMBRANE PROTEIN 2, PXMP2 MPV17"/>
    <property type="match status" value="1"/>
</dbReference>
<keyword evidence="4" id="KW-1133">Transmembrane helix</keyword>
<dbReference type="Pfam" id="PF04117">
    <property type="entry name" value="Mpv17_PMP22"/>
    <property type="match status" value="1"/>
</dbReference>
<protein>
    <recommendedName>
        <fullName evidence="6">Mitochondrial inner membrane protein Mpv17</fullName>
    </recommendedName>
</protein>
<evidence type="ECO:0000256" key="5">
    <source>
        <dbReference type="ARBA" id="ARBA00023136"/>
    </source>
</evidence>
<dbReference type="PANTHER" id="PTHR11266:SF17">
    <property type="entry name" value="PROTEIN MPV17"/>
    <property type="match status" value="1"/>
</dbReference>
<dbReference type="AlphaFoldDB" id="A0A3R7SMN1"/>
<dbReference type="GO" id="GO:0015267">
    <property type="term" value="F:channel activity"/>
    <property type="evidence" value="ECO:0007669"/>
    <property type="project" value="TreeGrafter"/>
</dbReference>
<dbReference type="GO" id="GO:0005739">
    <property type="term" value="C:mitochondrion"/>
    <property type="evidence" value="ECO:0007669"/>
    <property type="project" value="TreeGrafter"/>
</dbReference>
<evidence type="ECO:0000313" key="8">
    <source>
        <dbReference type="Proteomes" id="UP000283509"/>
    </source>
</evidence>
<evidence type="ECO:0000256" key="4">
    <source>
        <dbReference type="ARBA" id="ARBA00022989"/>
    </source>
</evidence>
<dbReference type="EMBL" id="QCYY01002801">
    <property type="protein sequence ID" value="ROT67538.1"/>
    <property type="molecule type" value="Genomic_DNA"/>
</dbReference>
<comment type="caution">
    <text evidence="7">The sequence shown here is derived from an EMBL/GenBank/DDBJ whole genome shotgun (WGS) entry which is preliminary data.</text>
</comment>
<evidence type="ECO:0000256" key="1">
    <source>
        <dbReference type="ARBA" id="ARBA00004141"/>
    </source>
</evidence>
<dbReference type="STRING" id="6689.A0A3R7SMN1"/>
<organism evidence="7 8">
    <name type="scientific">Penaeus vannamei</name>
    <name type="common">Whiteleg shrimp</name>
    <name type="synonym">Litopenaeus vannamei</name>
    <dbReference type="NCBI Taxonomy" id="6689"/>
    <lineage>
        <taxon>Eukaryota</taxon>
        <taxon>Metazoa</taxon>
        <taxon>Ecdysozoa</taxon>
        <taxon>Arthropoda</taxon>
        <taxon>Crustacea</taxon>
        <taxon>Multicrustacea</taxon>
        <taxon>Malacostraca</taxon>
        <taxon>Eumalacostraca</taxon>
        <taxon>Eucarida</taxon>
        <taxon>Decapoda</taxon>
        <taxon>Dendrobranchiata</taxon>
        <taxon>Penaeoidea</taxon>
        <taxon>Penaeidae</taxon>
        <taxon>Penaeus</taxon>
    </lineage>
</organism>
<evidence type="ECO:0000256" key="2">
    <source>
        <dbReference type="ARBA" id="ARBA00006824"/>
    </source>
</evidence>
<evidence type="ECO:0000256" key="6">
    <source>
        <dbReference type="ARBA" id="ARBA00049743"/>
    </source>
</evidence>
<gene>
    <name evidence="7" type="ORF">C7M84_014360</name>
</gene>
<dbReference type="InterPro" id="IPR007248">
    <property type="entry name" value="Mpv17_PMP22"/>
</dbReference>
<proteinExistence type="inferred from homology"/>
<keyword evidence="8" id="KW-1185">Reference proteome</keyword>
<comment type="similarity">
    <text evidence="2">Belongs to the peroxisomal membrane protein PXMP2/4 family.</text>
</comment>
<reference evidence="7 8" key="1">
    <citation type="submission" date="2018-04" db="EMBL/GenBank/DDBJ databases">
        <authorList>
            <person name="Zhang X."/>
            <person name="Yuan J."/>
            <person name="Li F."/>
            <person name="Xiang J."/>
        </authorList>
    </citation>
    <scope>NUCLEOTIDE SEQUENCE [LARGE SCALE GENOMIC DNA]</scope>
    <source>
        <tissue evidence="7">Muscle</tissue>
    </source>
</reference>
<dbReference type="InterPro" id="IPR028043">
    <property type="entry name" value="PAAT-like"/>
</dbReference>
<name>A0A3R7SMN1_PENVA</name>
<dbReference type="GO" id="GO:1901858">
    <property type="term" value="P:regulation of mitochondrial DNA metabolic process"/>
    <property type="evidence" value="ECO:0007669"/>
    <property type="project" value="TreeGrafter"/>
</dbReference>
<accession>A0A3R7SMN1</accession>
<comment type="subcellular location">
    <subcellularLocation>
        <location evidence="1">Membrane</location>
        <topology evidence="1">Multi-pass membrane protein</topology>
    </subcellularLocation>
</comment>
<keyword evidence="5" id="KW-0472">Membrane</keyword>
<evidence type="ECO:0000313" key="7">
    <source>
        <dbReference type="EMBL" id="ROT67538.1"/>
    </source>
</evidence>
<evidence type="ECO:0000256" key="3">
    <source>
        <dbReference type="ARBA" id="ARBA00022692"/>
    </source>
</evidence>
<keyword evidence="3" id="KW-0812">Transmembrane</keyword>
<sequence>MEVTSNWPSESGCTLQDIIRESEKLPSGELEDLLDEERCISLARGEGDVEDGGCVIRLVARSPSFRHTNGFSSRNKRLLVGFVVLSEARVIEVCTGMHEEYFKTVHGSLLGDFGDSKLFKCELQFEKCQETVVLKLKGTCHGESVWIYGFHIMTVADPECANAISKSRFGSEHLSTVLREKDVQMSKEAMKFRQMLESYNNGMKEKGDALQGADPMSLITHFLAIMSLIRRSYSHLLHKYPMAVQSIQAGVLMGAGDVISQFVIEKKSTSQYEWQRTARFIGLGTFFVGPTLKVWYGILDRRIGSGSTVRALKKVAFDQGIFAPCFLGSFLTVLGVTQGNSPQKIKEEIKNNYVDIILTNWTVWPAVQICNFAFIPLQHQVLIVQIFALFWNTYLAWKTNTGVKEQIKLTEN</sequence>
<dbReference type="GO" id="GO:0016020">
    <property type="term" value="C:membrane"/>
    <property type="evidence" value="ECO:0007669"/>
    <property type="project" value="UniProtKB-SubCell"/>
</dbReference>
<dbReference type="Pfam" id="PF14958">
    <property type="entry name" value="PAAT-like"/>
    <property type="match status" value="1"/>
</dbReference>
<dbReference type="OrthoDB" id="6351788at2759"/>
<dbReference type="Proteomes" id="UP000283509">
    <property type="component" value="Unassembled WGS sequence"/>
</dbReference>
<reference evidence="7 8" key="2">
    <citation type="submission" date="2019-01" db="EMBL/GenBank/DDBJ databases">
        <title>The decoding of complex shrimp genome reveals the adaptation for benthos swimmer, frequently molting mechanism and breeding impact on genome.</title>
        <authorList>
            <person name="Sun Y."/>
            <person name="Gao Y."/>
            <person name="Yu Y."/>
        </authorList>
    </citation>
    <scope>NUCLEOTIDE SEQUENCE [LARGE SCALE GENOMIC DNA]</scope>
    <source>
        <tissue evidence="7">Muscle</tissue>
    </source>
</reference>